<keyword evidence="2" id="KW-1185">Reference proteome</keyword>
<reference evidence="2" key="1">
    <citation type="journal article" date="2017" name="Cell">
        <title>Insights into land plant evolution garnered from the Marchantia polymorpha genome.</title>
        <authorList>
            <person name="Bowman J.L."/>
            <person name="Kohchi T."/>
            <person name="Yamato K.T."/>
            <person name="Jenkins J."/>
            <person name="Shu S."/>
            <person name="Ishizaki K."/>
            <person name="Yamaoka S."/>
            <person name="Nishihama R."/>
            <person name="Nakamura Y."/>
            <person name="Berger F."/>
            <person name="Adam C."/>
            <person name="Aki S.S."/>
            <person name="Althoff F."/>
            <person name="Araki T."/>
            <person name="Arteaga-Vazquez M.A."/>
            <person name="Balasubrmanian S."/>
            <person name="Barry K."/>
            <person name="Bauer D."/>
            <person name="Boehm C.R."/>
            <person name="Briginshaw L."/>
            <person name="Caballero-Perez J."/>
            <person name="Catarino B."/>
            <person name="Chen F."/>
            <person name="Chiyoda S."/>
            <person name="Chovatia M."/>
            <person name="Davies K.M."/>
            <person name="Delmans M."/>
            <person name="Demura T."/>
            <person name="Dierschke T."/>
            <person name="Dolan L."/>
            <person name="Dorantes-Acosta A.E."/>
            <person name="Eklund D.M."/>
            <person name="Florent S.N."/>
            <person name="Flores-Sandoval E."/>
            <person name="Fujiyama A."/>
            <person name="Fukuzawa H."/>
            <person name="Galik B."/>
            <person name="Grimanelli D."/>
            <person name="Grimwood J."/>
            <person name="Grossniklaus U."/>
            <person name="Hamada T."/>
            <person name="Haseloff J."/>
            <person name="Hetherington A.J."/>
            <person name="Higo A."/>
            <person name="Hirakawa Y."/>
            <person name="Hundley H.N."/>
            <person name="Ikeda Y."/>
            <person name="Inoue K."/>
            <person name="Inoue S.I."/>
            <person name="Ishida S."/>
            <person name="Jia Q."/>
            <person name="Kakita M."/>
            <person name="Kanazawa T."/>
            <person name="Kawai Y."/>
            <person name="Kawashima T."/>
            <person name="Kennedy M."/>
            <person name="Kinose K."/>
            <person name="Kinoshita T."/>
            <person name="Kohara Y."/>
            <person name="Koide E."/>
            <person name="Komatsu K."/>
            <person name="Kopischke S."/>
            <person name="Kubo M."/>
            <person name="Kyozuka J."/>
            <person name="Lagercrantz U."/>
            <person name="Lin S.S."/>
            <person name="Lindquist E."/>
            <person name="Lipzen A.M."/>
            <person name="Lu C.W."/>
            <person name="De Luna E."/>
            <person name="Martienssen R.A."/>
            <person name="Minamino N."/>
            <person name="Mizutani M."/>
            <person name="Mizutani M."/>
            <person name="Mochizuki N."/>
            <person name="Monte I."/>
            <person name="Mosher R."/>
            <person name="Nagasaki H."/>
            <person name="Nakagami H."/>
            <person name="Naramoto S."/>
            <person name="Nishitani K."/>
            <person name="Ohtani M."/>
            <person name="Okamoto T."/>
            <person name="Okumura M."/>
            <person name="Phillips J."/>
            <person name="Pollak B."/>
            <person name="Reinders A."/>
            <person name="Rovekamp M."/>
            <person name="Sano R."/>
            <person name="Sawa S."/>
            <person name="Schmid M.W."/>
            <person name="Shirakawa M."/>
            <person name="Solano R."/>
            <person name="Spunde A."/>
            <person name="Suetsugu N."/>
            <person name="Sugano S."/>
            <person name="Sugiyama A."/>
            <person name="Sun R."/>
            <person name="Suzuki Y."/>
            <person name="Takenaka M."/>
            <person name="Takezawa D."/>
            <person name="Tomogane H."/>
            <person name="Tsuzuki M."/>
            <person name="Ueda T."/>
            <person name="Umeda M."/>
            <person name="Ward J.M."/>
            <person name="Watanabe Y."/>
            <person name="Yazaki K."/>
            <person name="Yokoyama R."/>
            <person name="Yoshitake Y."/>
            <person name="Yotsui I."/>
            <person name="Zachgo S."/>
            <person name="Schmutz J."/>
        </authorList>
    </citation>
    <scope>NUCLEOTIDE SEQUENCE [LARGE SCALE GENOMIC DNA]</scope>
    <source>
        <strain evidence="2">Tak-1</strain>
    </source>
</reference>
<protein>
    <submittedName>
        <fullName evidence="1">Uncharacterized protein</fullName>
    </submittedName>
</protein>
<name>A0A2R6X3F5_MARPO</name>
<dbReference type="AlphaFoldDB" id="A0A2R6X3F5"/>
<organism evidence="1 2">
    <name type="scientific">Marchantia polymorpha</name>
    <name type="common">Common liverwort</name>
    <name type="synonym">Marchantia aquatica</name>
    <dbReference type="NCBI Taxonomy" id="3197"/>
    <lineage>
        <taxon>Eukaryota</taxon>
        <taxon>Viridiplantae</taxon>
        <taxon>Streptophyta</taxon>
        <taxon>Embryophyta</taxon>
        <taxon>Marchantiophyta</taxon>
        <taxon>Marchantiopsida</taxon>
        <taxon>Marchantiidae</taxon>
        <taxon>Marchantiales</taxon>
        <taxon>Marchantiaceae</taxon>
        <taxon>Marchantia</taxon>
    </lineage>
</organism>
<proteinExistence type="predicted"/>
<accession>A0A2R6X3F5</accession>
<evidence type="ECO:0000313" key="1">
    <source>
        <dbReference type="EMBL" id="PTQ40637.1"/>
    </source>
</evidence>
<gene>
    <name evidence="1" type="ORF">MARPO_0039s0123</name>
</gene>
<evidence type="ECO:0000313" key="2">
    <source>
        <dbReference type="Proteomes" id="UP000244005"/>
    </source>
</evidence>
<sequence length="142" mass="16274">MLRPHLQVLSGPCRSQTGLTESHGKEFRGSRWRFDAKGFHFFGAFLFKCGLCSSSLPSLPSIINLKAEYGLSQGRQCYRLFKGLCSRHRARGCCITFQRRFLLARTLESKKPGSKFNSASEVDWLPWRRNLDILRSLKQSTD</sequence>
<dbReference type="EMBL" id="KZ772711">
    <property type="protein sequence ID" value="PTQ40637.1"/>
    <property type="molecule type" value="Genomic_DNA"/>
</dbReference>
<dbReference type="Proteomes" id="UP000244005">
    <property type="component" value="Unassembled WGS sequence"/>
</dbReference>